<comment type="subcellular location">
    <subcellularLocation>
        <location evidence="1">Cell membrane</location>
        <topology evidence="1">Multi-pass membrane protein</topology>
    </subcellularLocation>
</comment>
<evidence type="ECO:0000256" key="1">
    <source>
        <dbReference type="ARBA" id="ARBA00004651"/>
    </source>
</evidence>
<dbReference type="Gene3D" id="3.40.50.300">
    <property type="entry name" value="P-loop containing nucleotide triphosphate hydrolases"/>
    <property type="match status" value="1"/>
</dbReference>
<keyword evidence="5" id="KW-0547">Nucleotide-binding</keyword>
<keyword evidence="4 9" id="KW-0812">Transmembrane</keyword>
<organism evidence="12 13">
    <name type="scientific">Luteimonas salinisoli</name>
    <dbReference type="NCBI Taxonomy" id="2752307"/>
    <lineage>
        <taxon>Bacteria</taxon>
        <taxon>Pseudomonadati</taxon>
        <taxon>Pseudomonadota</taxon>
        <taxon>Gammaproteobacteria</taxon>
        <taxon>Lysobacterales</taxon>
        <taxon>Lysobacteraceae</taxon>
        <taxon>Luteimonas</taxon>
    </lineage>
</organism>
<reference evidence="12 13" key="1">
    <citation type="submission" date="2020-07" db="EMBL/GenBank/DDBJ databases">
        <title>Luteimonas sp. SJ-92.</title>
        <authorList>
            <person name="Huang X.-X."/>
            <person name="Xu L."/>
            <person name="Sun J.-Q."/>
        </authorList>
    </citation>
    <scope>NUCLEOTIDE SEQUENCE [LARGE SCALE GENOMIC DNA]</scope>
    <source>
        <strain evidence="12 13">SJ-92</strain>
    </source>
</reference>
<evidence type="ECO:0000313" key="12">
    <source>
        <dbReference type="EMBL" id="NZA28243.1"/>
    </source>
</evidence>
<evidence type="ECO:0000259" key="11">
    <source>
        <dbReference type="PROSITE" id="PS50929"/>
    </source>
</evidence>
<comment type="caution">
    <text evidence="12">The sequence shown here is derived from an EMBL/GenBank/DDBJ whole genome shotgun (WGS) entry which is preliminary data.</text>
</comment>
<dbReference type="InterPro" id="IPR036640">
    <property type="entry name" value="ABC1_TM_sf"/>
</dbReference>
<gene>
    <name evidence="12" type="ORF">H0E84_17855</name>
</gene>
<keyword evidence="3" id="KW-1003">Cell membrane</keyword>
<protein>
    <submittedName>
        <fullName evidence="12">ABC transporter ATP-binding protein</fullName>
    </submittedName>
</protein>
<dbReference type="InterPro" id="IPR039421">
    <property type="entry name" value="Type_1_exporter"/>
</dbReference>
<keyword evidence="13" id="KW-1185">Reference proteome</keyword>
<dbReference type="SUPFAM" id="SSF52540">
    <property type="entry name" value="P-loop containing nucleoside triphosphate hydrolases"/>
    <property type="match status" value="1"/>
</dbReference>
<dbReference type="GO" id="GO:0005886">
    <property type="term" value="C:plasma membrane"/>
    <property type="evidence" value="ECO:0007669"/>
    <property type="project" value="UniProtKB-SubCell"/>
</dbReference>
<dbReference type="Pfam" id="PF00005">
    <property type="entry name" value="ABC_tran"/>
    <property type="match status" value="1"/>
</dbReference>
<dbReference type="GO" id="GO:0005524">
    <property type="term" value="F:ATP binding"/>
    <property type="evidence" value="ECO:0007669"/>
    <property type="project" value="UniProtKB-KW"/>
</dbReference>
<feature type="transmembrane region" description="Helical" evidence="9">
    <location>
        <begin position="20"/>
        <end position="38"/>
    </location>
</feature>
<dbReference type="Gene3D" id="1.20.1560.10">
    <property type="entry name" value="ABC transporter type 1, transmembrane domain"/>
    <property type="match status" value="1"/>
</dbReference>
<dbReference type="SUPFAM" id="SSF90123">
    <property type="entry name" value="ABC transporter transmembrane region"/>
    <property type="match status" value="1"/>
</dbReference>
<dbReference type="SMART" id="SM00382">
    <property type="entry name" value="AAA"/>
    <property type="match status" value="1"/>
</dbReference>
<evidence type="ECO:0000313" key="13">
    <source>
        <dbReference type="Proteomes" id="UP000578091"/>
    </source>
</evidence>
<name>A0A853JFT2_9GAMM</name>
<keyword evidence="6 12" id="KW-0067">ATP-binding</keyword>
<keyword evidence="7 9" id="KW-1133">Transmembrane helix</keyword>
<feature type="domain" description="ABC transporter" evidence="10">
    <location>
        <begin position="341"/>
        <end position="583"/>
    </location>
</feature>
<keyword evidence="2" id="KW-0813">Transport</keyword>
<dbReference type="InterPro" id="IPR017871">
    <property type="entry name" value="ABC_transporter-like_CS"/>
</dbReference>
<dbReference type="GO" id="GO:0015421">
    <property type="term" value="F:ABC-type oligopeptide transporter activity"/>
    <property type="evidence" value="ECO:0007669"/>
    <property type="project" value="TreeGrafter"/>
</dbReference>
<dbReference type="FunFam" id="3.40.50.300:FF:000221">
    <property type="entry name" value="Multidrug ABC transporter ATP-binding protein"/>
    <property type="match status" value="1"/>
</dbReference>
<accession>A0A853JFT2</accession>
<dbReference type="InterPro" id="IPR011527">
    <property type="entry name" value="ABC1_TM_dom"/>
</dbReference>
<dbReference type="AlphaFoldDB" id="A0A853JFT2"/>
<dbReference type="InterPro" id="IPR003439">
    <property type="entry name" value="ABC_transporter-like_ATP-bd"/>
</dbReference>
<dbReference type="Proteomes" id="UP000578091">
    <property type="component" value="Unassembled WGS sequence"/>
</dbReference>
<dbReference type="GO" id="GO:0016887">
    <property type="term" value="F:ATP hydrolysis activity"/>
    <property type="evidence" value="ECO:0007669"/>
    <property type="project" value="InterPro"/>
</dbReference>
<dbReference type="PROSITE" id="PS50929">
    <property type="entry name" value="ABC_TM1F"/>
    <property type="match status" value="1"/>
</dbReference>
<dbReference type="InterPro" id="IPR027417">
    <property type="entry name" value="P-loop_NTPase"/>
</dbReference>
<feature type="transmembrane region" description="Helical" evidence="9">
    <location>
        <begin position="58"/>
        <end position="83"/>
    </location>
</feature>
<evidence type="ECO:0000256" key="2">
    <source>
        <dbReference type="ARBA" id="ARBA00022448"/>
    </source>
</evidence>
<keyword evidence="8 9" id="KW-0472">Membrane</keyword>
<dbReference type="InterPro" id="IPR003593">
    <property type="entry name" value="AAA+_ATPase"/>
</dbReference>
<evidence type="ECO:0000256" key="5">
    <source>
        <dbReference type="ARBA" id="ARBA00022741"/>
    </source>
</evidence>
<feature type="domain" description="ABC transmembrane type-1" evidence="11">
    <location>
        <begin position="19"/>
        <end position="307"/>
    </location>
</feature>
<evidence type="ECO:0000256" key="6">
    <source>
        <dbReference type="ARBA" id="ARBA00022840"/>
    </source>
</evidence>
<evidence type="ECO:0000256" key="8">
    <source>
        <dbReference type="ARBA" id="ARBA00023136"/>
    </source>
</evidence>
<evidence type="ECO:0000256" key="4">
    <source>
        <dbReference type="ARBA" id="ARBA00022692"/>
    </source>
</evidence>
<dbReference type="EMBL" id="JACCKA010000091">
    <property type="protein sequence ID" value="NZA28243.1"/>
    <property type="molecule type" value="Genomic_DNA"/>
</dbReference>
<evidence type="ECO:0000259" key="10">
    <source>
        <dbReference type="PROSITE" id="PS50893"/>
    </source>
</evidence>
<dbReference type="PANTHER" id="PTHR43394:SF1">
    <property type="entry name" value="ATP-BINDING CASSETTE SUB-FAMILY B MEMBER 10, MITOCHONDRIAL"/>
    <property type="match status" value="1"/>
</dbReference>
<sequence length="596" mass="65090">MAVRPVMRILRRAAPTSSLVILAAQLGSGVATAGLLLLTTDILSSLLATVPNADRLRAALPALAMLAAVYVVKMILDAAVLHARAHLVPKVRRLAEEELFHASLGVELAAFDDPGFYDQLHRARDRGVMHLEGATACLVDALSAAFAVAGAAAALLLLHPLLLVLLVLALLPEGWAALHAARLQYGGMPLTIAYTRRAQMMGELATQREAAPEIRANQAQEYVLSEFRRCAGELQDHLVRLGIAEARATTSGRLLSGAGLVGTFVALGWMLHQQWLDLAVAGTAVIAIRATSGSLRMFMQMVHELFEKGLYISDYREFTENSAALSRPRRGTAAPASPGRIALENVGFRYPGEHGRTALRDLTLTIEAGQTVALVGENGSGKTTLAKLLAGLYRPGSGRICWDGVDIREMDPESLADRVVMVQQHPIRWPRSAEDNIRLGRYARTDPEEAALMEAARQARATEVVETLPDGWRTLLSREFRGGQDLSAGQWQRLAVARGLYRDAPLVIWDEPTAPLDARAEHAVYESLRGLSRDRTVVMITHRLASVRNADRIFFLERGALVEQGTHRELLAMDGRYAELYRLQMRMHGPEPVGEP</sequence>
<dbReference type="RefSeq" id="WP_180680003.1">
    <property type="nucleotide sequence ID" value="NZ_JACCKA010000091.1"/>
</dbReference>
<evidence type="ECO:0000256" key="9">
    <source>
        <dbReference type="SAM" id="Phobius"/>
    </source>
</evidence>
<dbReference type="PANTHER" id="PTHR43394">
    <property type="entry name" value="ATP-DEPENDENT PERMEASE MDL1, MITOCHONDRIAL"/>
    <property type="match status" value="1"/>
</dbReference>
<proteinExistence type="predicted"/>
<dbReference type="PROSITE" id="PS50893">
    <property type="entry name" value="ABC_TRANSPORTER_2"/>
    <property type="match status" value="1"/>
</dbReference>
<dbReference type="PROSITE" id="PS00211">
    <property type="entry name" value="ABC_TRANSPORTER_1"/>
    <property type="match status" value="1"/>
</dbReference>
<evidence type="ECO:0000256" key="3">
    <source>
        <dbReference type="ARBA" id="ARBA00022475"/>
    </source>
</evidence>
<evidence type="ECO:0000256" key="7">
    <source>
        <dbReference type="ARBA" id="ARBA00022989"/>
    </source>
</evidence>